<evidence type="ECO:0000313" key="2">
    <source>
        <dbReference type="Proteomes" id="UP000887013"/>
    </source>
</evidence>
<sequence length="85" mass="9356">MDVGKEARLVSLRILGLRTGNFGANMFLAGRSVAMLVREGKQWLKPGLPLPSRQATGQHGVEVCKEGYTMAEKASRCAMDMRTFQ</sequence>
<accession>A0A8X6UML9</accession>
<evidence type="ECO:0000313" key="1">
    <source>
        <dbReference type="EMBL" id="GFU56222.1"/>
    </source>
</evidence>
<protein>
    <submittedName>
        <fullName evidence="1">Uncharacterized protein</fullName>
    </submittedName>
</protein>
<reference evidence="1" key="1">
    <citation type="submission" date="2020-08" db="EMBL/GenBank/DDBJ databases">
        <title>Multicomponent nature underlies the extraordinary mechanical properties of spider dragline silk.</title>
        <authorList>
            <person name="Kono N."/>
            <person name="Nakamura H."/>
            <person name="Mori M."/>
            <person name="Yoshida Y."/>
            <person name="Ohtoshi R."/>
            <person name="Malay A.D."/>
            <person name="Moran D.A.P."/>
            <person name="Tomita M."/>
            <person name="Numata K."/>
            <person name="Arakawa K."/>
        </authorList>
    </citation>
    <scope>NUCLEOTIDE SEQUENCE</scope>
</reference>
<name>A0A8X6UML9_NEPPI</name>
<dbReference type="Proteomes" id="UP000887013">
    <property type="component" value="Unassembled WGS sequence"/>
</dbReference>
<proteinExistence type="predicted"/>
<organism evidence="1 2">
    <name type="scientific">Nephila pilipes</name>
    <name type="common">Giant wood spider</name>
    <name type="synonym">Nephila maculata</name>
    <dbReference type="NCBI Taxonomy" id="299642"/>
    <lineage>
        <taxon>Eukaryota</taxon>
        <taxon>Metazoa</taxon>
        <taxon>Ecdysozoa</taxon>
        <taxon>Arthropoda</taxon>
        <taxon>Chelicerata</taxon>
        <taxon>Arachnida</taxon>
        <taxon>Araneae</taxon>
        <taxon>Araneomorphae</taxon>
        <taxon>Entelegynae</taxon>
        <taxon>Araneoidea</taxon>
        <taxon>Nephilidae</taxon>
        <taxon>Nephila</taxon>
    </lineage>
</organism>
<keyword evidence="2" id="KW-1185">Reference proteome</keyword>
<gene>
    <name evidence="1" type="ORF">NPIL_263791</name>
</gene>
<comment type="caution">
    <text evidence="1">The sequence shown here is derived from an EMBL/GenBank/DDBJ whole genome shotgun (WGS) entry which is preliminary data.</text>
</comment>
<dbReference type="EMBL" id="BMAW01039535">
    <property type="protein sequence ID" value="GFU56222.1"/>
    <property type="molecule type" value="Genomic_DNA"/>
</dbReference>
<dbReference type="AlphaFoldDB" id="A0A8X6UML9"/>